<reference evidence="2" key="1">
    <citation type="submission" date="2020-06" db="EMBL/GenBank/DDBJ databases">
        <authorList>
            <person name="Dong N."/>
        </authorList>
    </citation>
    <scope>NUCLEOTIDE SEQUENCE</scope>
    <source>
        <strain evidence="2">DF49-4</strain>
    </source>
</reference>
<sequence length="425" mass="47133">MGFFSNIFRKKSLSPVSGGSAWRILEPFMGAWQRNIELSKEDMLSFHAVFACVSIISKDIGKLPLELRKKDGSVWVKTKDKDLPFFEKPNHFQTMQQFIEYYMVSKLTRGNTYVLKLRNAYGKIEQLIVLNADNITPLISDAGEVFYRIGIDKLAQQQESIVLPASEIIHDRWNCLYHPLVGISPIAACGLAAGQGVAIQKYGAKFFNNNGRPSGILTMPGKISESDAKTIKEAWESNYSGENVGKTAVLGGDVKYIAMAMPAADAQMLEQHKWSAEICCSVFSVPPWKIAISGIPQGQKAEDMERIYLNSCLQSLIEAIENCFDAAFDLKKIGYEVFLDLETLLRMDSISQMNFYSLGVQRGIISPNEARARFNYKPTAGGDTPYMQQQNYSLEAIAKRDAKDDPFSSSSGGKSQGGDDGADSK</sequence>
<gene>
    <name evidence="2" type="ORF">HX110_02585</name>
</gene>
<evidence type="ECO:0000313" key="2">
    <source>
        <dbReference type="EMBL" id="MDM1718050.1"/>
    </source>
</evidence>
<accession>A0AB35LXN1</accession>
<comment type="caution">
    <text evidence="2">The sequence shown here is derived from an EMBL/GenBank/DDBJ whole genome shotgun (WGS) entry which is preliminary data.</text>
</comment>
<dbReference type="AlphaFoldDB" id="A0AB35LXN1"/>
<feature type="region of interest" description="Disordered" evidence="1">
    <location>
        <begin position="401"/>
        <end position="425"/>
    </location>
</feature>
<dbReference type="NCBIfam" id="TIGR01537">
    <property type="entry name" value="portal_HK97"/>
    <property type="match status" value="1"/>
</dbReference>
<dbReference type="InterPro" id="IPR006944">
    <property type="entry name" value="Phage/GTA_portal"/>
</dbReference>
<evidence type="ECO:0000256" key="1">
    <source>
        <dbReference type="SAM" id="MobiDB-lite"/>
    </source>
</evidence>
<name>A0AB35LXN1_9GAMM</name>
<dbReference type="InterPro" id="IPR006427">
    <property type="entry name" value="Portal_HK97"/>
</dbReference>
<evidence type="ECO:0000313" key="3">
    <source>
        <dbReference type="Proteomes" id="UP001174419"/>
    </source>
</evidence>
<dbReference type="EMBL" id="JACANG010000003">
    <property type="protein sequence ID" value="MDM1718050.1"/>
    <property type="molecule type" value="Genomic_DNA"/>
</dbReference>
<proteinExistence type="predicted"/>
<dbReference type="Pfam" id="PF04860">
    <property type="entry name" value="Phage_portal"/>
    <property type="match status" value="1"/>
</dbReference>
<protein>
    <submittedName>
        <fullName evidence="2">Phage portal protein</fullName>
    </submittedName>
</protein>
<dbReference type="Proteomes" id="UP001174419">
    <property type="component" value="Unassembled WGS sequence"/>
</dbReference>
<organism evidence="2 3">
    <name type="scientific">Acinetobacter towneri</name>
    <dbReference type="NCBI Taxonomy" id="202956"/>
    <lineage>
        <taxon>Bacteria</taxon>
        <taxon>Pseudomonadati</taxon>
        <taxon>Pseudomonadota</taxon>
        <taxon>Gammaproteobacteria</taxon>
        <taxon>Moraxellales</taxon>
        <taxon>Moraxellaceae</taxon>
        <taxon>Acinetobacter</taxon>
    </lineage>
</organism>
<reference evidence="2" key="2">
    <citation type="journal article" date="2022" name="Sci. Total Environ.">
        <title>Prevalence, transmission, and molecular epidemiology of tet(X)-positive bacteria among humans, animals, and environmental niches in China: An epidemiological, and genomic-based study.</title>
        <authorList>
            <person name="Dong N."/>
            <person name="Zeng Y."/>
            <person name="Cai C."/>
            <person name="Sun C."/>
            <person name="Lu J."/>
            <person name="Liu C."/>
            <person name="Zhou H."/>
            <person name="Sun Q."/>
            <person name="Shu L."/>
            <person name="Wang H."/>
            <person name="Wang Y."/>
            <person name="Wang S."/>
            <person name="Wu C."/>
            <person name="Chan E.W."/>
            <person name="Chen G."/>
            <person name="Shen Z."/>
            <person name="Chen S."/>
            <person name="Zhang R."/>
        </authorList>
    </citation>
    <scope>NUCLEOTIDE SEQUENCE</scope>
    <source>
        <strain evidence="2">DF49-4</strain>
    </source>
</reference>